<name>A0A5B7STN7_9FLAO</name>
<dbReference type="Pfam" id="PF04397">
    <property type="entry name" value="LytTR"/>
    <property type="match status" value="1"/>
</dbReference>
<sequence length="243" mass="28395">MQYTYLIIDSETTSCLELQDYLEEYPEFVAKGHCLDEKEGINGILKHEPDIVFINLDKNAKEHFGMVTELHRYIQTLPILIGISQTQEQAYMAIKNNFFDYWLMPSTELEVRKSLLKLKRRNSRNEEPLKLCLKSYRDYHYVNTEDILYLKADNNATDVFMADGTKINAYKSLKKFEQQLPDNFVRVHQSYILNTKHVARINYGKAICSLTGQNLQLPFSKTYKENIDCLKSRLSKNSIVSLN</sequence>
<keyword evidence="3" id="KW-1185">Reference proteome</keyword>
<dbReference type="PROSITE" id="PS50930">
    <property type="entry name" value="HTH_LYTTR"/>
    <property type="match status" value="1"/>
</dbReference>
<evidence type="ECO:0000259" key="1">
    <source>
        <dbReference type="PROSITE" id="PS50930"/>
    </source>
</evidence>
<dbReference type="RefSeq" id="WP_138852576.1">
    <property type="nucleotide sequence ID" value="NZ_CP040710.1"/>
</dbReference>
<dbReference type="GO" id="GO:0003677">
    <property type="term" value="F:DNA binding"/>
    <property type="evidence" value="ECO:0007669"/>
    <property type="project" value="InterPro"/>
</dbReference>
<feature type="domain" description="HTH LytTR-type" evidence="1">
    <location>
        <begin position="131"/>
        <end position="236"/>
    </location>
</feature>
<dbReference type="InterPro" id="IPR011006">
    <property type="entry name" value="CheY-like_superfamily"/>
</dbReference>
<dbReference type="SMART" id="SM00850">
    <property type="entry name" value="LytTR"/>
    <property type="match status" value="1"/>
</dbReference>
<dbReference type="SUPFAM" id="SSF52172">
    <property type="entry name" value="CheY-like"/>
    <property type="match status" value="1"/>
</dbReference>
<dbReference type="Proteomes" id="UP000310017">
    <property type="component" value="Chromosome"/>
</dbReference>
<evidence type="ECO:0000313" key="2">
    <source>
        <dbReference type="EMBL" id="QCX00230.1"/>
    </source>
</evidence>
<accession>A0A5B7STN7</accession>
<dbReference type="InterPro" id="IPR046947">
    <property type="entry name" value="LytR-like"/>
</dbReference>
<dbReference type="PANTHER" id="PTHR37299:SF1">
    <property type="entry name" value="STAGE 0 SPORULATION PROTEIN A HOMOLOG"/>
    <property type="match status" value="1"/>
</dbReference>
<protein>
    <submittedName>
        <fullName evidence="2">Response regulator transcription factor</fullName>
    </submittedName>
</protein>
<dbReference type="PANTHER" id="PTHR37299">
    <property type="entry name" value="TRANSCRIPTIONAL REGULATOR-RELATED"/>
    <property type="match status" value="1"/>
</dbReference>
<dbReference type="Gene3D" id="2.40.50.1020">
    <property type="entry name" value="LytTr DNA-binding domain"/>
    <property type="match status" value="1"/>
</dbReference>
<proteinExistence type="predicted"/>
<dbReference type="OrthoDB" id="2168082at2"/>
<dbReference type="Gene3D" id="3.40.50.2300">
    <property type="match status" value="1"/>
</dbReference>
<evidence type="ECO:0000313" key="3">
    <source>
        <dbReference type="Proteomes" id="UP000310017"/>
    </source>
</evidence>
<dbReference type="KEGG" id="asag:FGM00_08945"/>
<dbReference type="AlphaFoldDB" id="A0A5B7STN7"/>
<reference evidence="2 3" key="1">
    <citation type="submission" date="2019-05" db="EMBL/GenBank/DDBJ databases">
        <title>Genome sequencing of F202Z8.</title>
        <authorList>
            <person name="Kwon Y.M."/>
        </authorList>
    </citation>
    <scope>NUCLEOTIDE SEQUENCE [LARGE SCALE GENOMIC DNA]</scope>
    <source>
        <strain evidence="2 3">F202Z8</strain>
    </source>
</reference>
<gene>
    <name evidence="2" type="ORF">FGM00_08945</name>
</gene>
<dbReference type="EMBL" id="CP040710">
    <property type="protein sequence ID" value="QCX00230.1"/>
    <property type="molecule type" value="Genomic_DNA"/>
</dbReference>
<dbReference type="InterPro" id="IPR007492">
    <property type="entry name" value="LytTR_DNA-bd_dom"/>
</dbReference>
<dbReference type="GO" id="GO:0000156">
    <property type="term" value="F:phosphorelay response regulator activity"/>
    <property type="evidence" value="ECO:0007669"/>
    <property type="project" value="InterPro"/>
</dbReference>
<organism evidence="2 3">
    <name type="scientific">Aggregatimonas sangjinii</name>
    <dbReference type="NCBI Taxonomy" id="2583587"/>
    <lineage>
        <taxon>Bacteria</taxon>
        <taxon>Pseudomonadati</taxon>
        <taxon>Bacteroidota</taxon>
        <taxon>Flavobacteriia</taxon>
        <taxon>Flavobacteriales</taxon>
        <taxon>Flavobacteriaceae</taxon>
        <taxon>Aggregatimonas</taxon>
    </lineage>
</organism>